<keyword evidence="6" id="KW-0472">Membrane</keyword>
<evidence type="ECO:0000313" key="9">
    <source>
        <dbReference type="Proteomes" id="UP000192342"/>
    </source>
</evidence>
<dbReference type="Proteomes" id="UP000192342">
    <property type="component" value="Unassembled WGS sequence"/>
</dbReference>
<evidence type="ECO:0000256" key="2">
    <source>
        <dbReference type="ARBA" id="ARBA00022741"/>
    </source>
</evidence>
<dbReference type="RefSeq" id="WP_083562538.1">
    <property type="nucleotide sequence ID" value="NZ_AQQV01000003.1"/>
</dbReference>
<dbReference type="AlphaFoldDB" id="A0A1Y1SD80"/>
<name>A0A1Y1SD80_9GAMM</name>
<dbReference type="GO" id="GO:0022857">
    <property type="term" value="F:transmembrane transporter activity"/>
    <property type="evidence" value="ECO:0007669"/>
    <property type="project" value="InterPro"/>
</dbReference>
<reference evidence="8 9" key="1">
    <citation type="submission" date="2013-04" db="EMBL/GenBank/DDBJ databases">
        <title>Oceanococcus atlanticus 22II-S10r2 Genome Sequencing.</title>
        <authorList>
            <person name="Lai Q."/>
            <person name="Li G."/>
            <person name="Shao Z."/>
        </authorList>
    </citation>
    <scope>NUCLEOTIDE SEQUENCE [LARGE SCALE GENOMIC DNA]</scope>
    <source>
        <strain evidence="8 9">22II-S10r2</strain>
    </source>
</reference>
<dbReference type="STRING" id="1317117.ATO7_13403"/>
<evidence type="ECO:0000256" key="6">
    <source>
        <dbReference type="ARBA" id="ARBA00023136"/>
    </source>
</evidence>
<dbReference type="NCBIfam" id="TIGR01189">
    <property type="entry name" value="ccmA"/>
    <property type="match status" value="1"/>
</dbReference>
<dbReference type="OrthoDB" id="9800654at2"/>
<dbReference type="GO" id="GO:0016887">
    <property type="term" value="F:ATP hydrolysis activity"/>
    <property type="evidence" value="ECO:0007669"/>
    <property type="project" value="InterPro"/>
</dbReference>
<dbReference type="GO" id="GO:0005524">
    <property type="term" value="F:ATP binding"/>
    <property type="evidence" value="ECO:0007669"/>
    <property type="project" value="UniProtKB-KW"/>
</dbReference>
<keyword evidence="2" id="KW-0547">Nucleotide-binding</keyword>
<gene>
    <name evidence="8" type="ORF">ATO7_13403</name>
</gene>
<evidence type="ECO:0000256" key="4">
    <source>
        <dbReference type="ARBA" id="ARBA00022840"/>
    </source>
</evidence>
<organism evidence="8 9">
    <name type="scientific">Oceanococcus atlanticus</name>
    <dbReference type="NCBI Taxonomy" id="1317117"/>
    <lineage>
        <taxon>Bacteria</taxon>
        <taxon>Pseudomonadati</taxon>
        <taxon>Pseudomonadota</taxon>
        <taxon>Gammaproteobacteria</taxon>
        <taxon>Chromatiales</taxon>
        <taxon>Oceanococcaceae</taxon>
        <taxon>Oceanococcus</taxon>
    </lineage>
</organism>
<dbReference type="EMBL" id="AQQV01000003">
    <property type="protein sequence ID" value="ORE86296.1"/>
    <property type="molecule type" value="Genomic_DNA"/>
</dbReference>
<keyword evidence="3" id="KW-0201">Cytochrome c-type biogenesis</keyword>
<dbReference type="InterPro" id="IPR003593">
    <property type="entry name" value="AAA+_ATPase"/>
</dbReference>
<feature type="domain" description="ABC transporter" evidence="7">
    <location>
        <begin position="6"/>
        <end position="207"/>
    </location>
</feature>
<dbReference type="InterPro" id="IPR003439">
    <property type="entry name" value="ABC_transporter-like_ATP-bd"/>
</dbReference>
<evidence type="ECO:0000256" key="3">
    <source>
        <dbReference type="ARBA" id="ARBA00022748"/>
    </source>
</evidence>
<evidence type="ECO:0000259" key="7">
    <source>
        <dbReference type="PROSITE" id="PS50893"/>
    </source>
</evidence>
<keyword evidence="5" id="KW-1278">Translocase</keyword>
<dbReference type="SUPFAM" id="SSF52540">
    <property type="entry name" value="P-loop containing nucleoside triphosphate hydrolases"/>
    <property type="match status" value="1"/>
</dbReference>
<dbReference type="SMART" id="SM00382">
    <property type="entry name" value="AAA"/>
    <property type="match status" value="1"/>
</dbReference>
<dbReference type="PROSITE" id="PS50893">
    <property type="entry name" value="ABC_TRANSPORTER_2"/>
    <property type="match status" value="1"/>
</dbReference>
<dbReference type="Gene3D" id="3.40.50.300">
    <property type="entry name" value="P-loop containing nucleotide triphosphate hydrolases"/>
    <property type="match status" value="1"/>
</dbReference>
<dbReference type="PANTHER" id="PTHR43499">
    <property type="entry name" value="ABC TRANSPORTER I FAMILY MEMBER 1"/>
    <property type="match status" value="1"/>
</dbReference>
<sequence length="207" mass="22594">MSEAILSATNLWLRRGERELFNGYSLQLHAADVLWLRAPNGRGKTTLLRILAGLVTPETGRLSWRGQGFASRMDESRQAIGFLDERLGLSRDLSVADNLRYIADTCATQTAVAIDALELAPLLARRVGQLSTGQKKRVGMARLLLENAVVWLLDEPANGLDDTNRARLSALIEAHRAQGGVCVFASHDELPLARPPRIETLEGACAA</sequence>
<dbReference type="InterPro" id="IPR005895">
    <property type="entry name" value="ABC_transptr_haem_export_CcmA"/>
</dbReference>
<keyword evidence="9" id="KW-1185">Reference proteome</keyword>
<dbReference type="GO" id="GO:0017004">
    <property type="term" value="P:cytochrome complex assembly"/>
    <property type="evidence" value="ECO:0007669"/>
    <property type="project" value="UniProtKB-KW"/>
</dbReference>
<comment type="caution">
    <text evidence="8">The sequence shown here is derived from an EMBL/GenBank/DDBJ whole genome shotgun (WGS) entry which is preliminary data.</text>
</comment>
<keyword evidence="4 8" id="KW-0067">ATP-binding</keyword>
<evidence type="ECO:0000313" key="8">
    <source>
        <dbReference type="EMBL" id="ORE86296.1"/>
    </source>
</evidence>
<evidence type="ECO:0000256" key="1">
    <source>
        <dbReference type="ARBA" id="ARBA00022448"/>
    </source>
</evidence>
<dbReference type="Pfam" id="PF00005">
    <property type="entry name" value="ABC_tran"/>
    <property type="match status" value="1"/>
</dbReference>
<evidence type="ECO:0000256" key="5">
    <source>
        <dbReference type="ARBA" id="ARBA00022967"/>
    </source>
</evidence>
<keyword evidence="1" id="KW-0813">Transport</keyword>
<dbReference type="PANTHER" id="PTHR43499:SF1">
    <property type="entry name" value="ABC TRANSPORTER I FAMILY MEMBER 1"/>
    <property type="match status" value="1"/>
</dbReference>
<accession>A0A1Y1SD80</accession>
<dbReference type="InterPro" id="IPR027417">
    <property type="entry name" value="P-loop_NTPase"/>
</dbReference>
<proteinExistence type="predicted"/>
<protein>
    <submittedName>
        <fullName evidence="8">Heme exporter ATP-binding protein A</fullName>
    </submittedName>
</protein>